<organism evidence="1 2">
    <name type="scientific">Vagococcus luciliae</name>
    <dbReference type="NCBI Taxonomy" id="2920380"/>
    <lineage>
        <taxon>Bacteria</taxon>
        <taxon>Bacillati</taxon>
        <taxon>Bacillota</taxon>
        <taxon>Bacilli</taxon>
        <taxon>Lactobacillales</taxon>
        <taxon>Enterococcaceae</taxon>
        <taxon>Vagococcus</taxon>
    </lineage>
</organism>
<reference evidence="1" key="1">
    <citation type="submission" date="2022-08" db="EMBL/GenBank/DDBJ databases">
        <title>Genome sequence of Vagococcus luciliae DSM 112651.</title>
        <authorList>
            <person name="Juan G."/>
            <person name="Anja P."/>
            <person name="Rolf D."/>
            <person name="Kampfer P."/>
            <person name="Vilcinskas A."/>
        </authorList>
    </citation>
    <scope>NUCLEOTIDE SEQUENCE</scope>
    <source>
        <strain evidence="1">G314FT</strain>
    </source>
</reference>
<proteinExistence type="predicted"/>
<keyword evidence="2" id="KW-1185">Reference proteome</keyword>
<evidence type="ECO:0000313" key="1">
    <source>
        <dbReference type="EMBL" id="UUV99878.1"/>
    </source>
</evidence>
<dbReference type="EMBL" id="CP102451">
    <property type="protein sequence ID" value="UUV99878.1"/>
    <property type="molecule type" value="Genomic_DNA"/>
</dbReference>
<dbReference type="RefSeq" id="WP_257701321.1">
    <property type="nucleotide sequence ID" value="NZ_CP102451.1"/>
</dbReference>
<reference evidence="1" key="2">
    <citation type="submission" date="2022-08" db="EMBL/GenBank/DDBJ databases">
        <authorList>
            <person name="Poehlein A."/>
            <person name="Guzman J."/>
            <person name="Daniel R."/>
            <person name="Vilcinskas A."/>
        </authorList>
    </citation>
    <scope>NUCLEOTIDE SEQUENCE</scope>
    <source>
        <strain evidence="1">G314FT</strain>
    </source>
</reference>
<evidence type="ECO:0000313" key="2">
    <source>
        <dbReference type="Proteomes" id="UP001058273"/>
    </source>
</evidence>
<evidence type="ECO:0008006" key="3">
    <source>
        <dbReference type="Google" id="ProtNLM"/>
    </source>
</evidence>
<accession>A0ABY5P2K7</accession>
<sequence>MLFLLGVAIFLSLLMLIYILFSPIPMAISRNKKNKQIKKVRKYVDKFTVKNKYKYFSKKMRRVVKKSSVADLISIVFSCKSIEQDIDNSLQICGIDRKQFIQDIKLEPKIMNYFYSADDAVVYEVLYLADLLQLDDCKDILVDNFDEYTGQAQFFILYSMMKSKNMDFYNLIKQEKNHKFNADLFNKLETELYLN</sequence>
<dbReference type="Proteomes" id="UP001058273">
    <property type="component" value="Chromosome"/>
</dbReference>
<protein>
    <recommendedName>
        <fullName evidence="3">DUF4240 domain-containing protein</fullName>
    </recommendedName>
</protein>
<gene>
    <name evidence="1" type="ORF">G314FT_20470</name>
</gene>
<name>A0ABY5P2K7_9ENTE</name>